<proteinExistence type="predicted"/>
<dbReference type="Gene3D" id="3.60.10.10">
    <property type="entry name" value="Endonuclease/exonuclease/phosphatase"/>
    <property type="match status" value="1"/>
</dbReference>
<organism evidence="3 4">
    <name type="scientific">Pseudoxanthomonas broegbernensis</name>
    <dbReference type="NCBI Taxonomy" id="83619"/>
    <lineage>
        <taxon>Bacteria</taxon>
        <taxon>Pseudomonadati</taxon>
        <taxon>Pseudomonadota</taxon>
        <taxon>Gammaproteobacteria</taxon>
        <taxon>Lysobacterales</taxon>
        <taxon>Lysobacteraceae</taxon>
        <taxon>Pseudoxanthomonas</taxon>
    </lineage>
</organism>
<dbReference type="SUPFAM" id="SSF56219">
    <property type="entry name" value="DNase I-like"/>
    <property type="match status" value="1"/>
</dbReference>
<feature type="signal peptide" evidence="1">
    <location>
        <begin position="1"/>
        <end position="19"/>
    </location>
</feature>
<feature type="domain" description="Endonuclease/exonuclease/phosphatase" evidence="2">
    <location>
        <begin position="57"/>
        <end position="401"/>
    </location>
</feature>
<keyword evidence="1" id="KW-0732">Signal</keyword>
<dbReference type="InterPro" id="IPR036691">
    <property type="entry name" value="Endo/exonu/phosph_ase_sf"/>
</dbReference>
<name>A0A7V8GMC1_9GAMM</name>
<evidence type="ECO:0000313" key="4">
    <source>
        <dbReference type="Proteomes" id="UP000462066"/>
    </source>
</evidence>
<dbReference type="AlphaFoldDB" id="A0A7V8GMC1"/>
<evidence type="ECO:0000259" key="2">
    <source>
        <dbReference type="Pfam" id="PF03372"/>
    </source>
</evidence>
<dbReference type="InterPro" id="IPR005135">
    <property type="entry name" value="Endo/exonuclease/phosphatase"/>
</dbReference>
<feature type="chain" id="PRO_5031406011" evidence="1">
    <location>
        <begin position="20"/>
        <end position="416"/>
    </location>
</feature>
<sequence>MSIHRSSLFLLLTMLSACAGREPATAASAPAATALRVATYNASLYDDAAGGLVGRLRRGDEGARKIAAVLQRVRPDLVLLNEFDYDAEGRAADLFQRDYLARPQAGGGAALHYPYRYLAEVNTGVPSGLDLDRNGTVASGRNGGNGDTARDRGNDAWGYGLHPGQYGMLVLSRFPIDAAQARSFRLLRWAAMPGARRPVDPATGGYWHDDAVWPRLRLSSKSHWDVPVDTPAGRLHLLASHPTPPVFDGPEDRNGARNADEIRLWREYISPGAHGWLCDDAGVCGGLADGARFVIAGDLNNDPADGDGHHEAIVELLEHPRVLRMPTPRSDGGAQAARAYAAAGIARRGAPEHVTGDFGPRTGALRLDYVLPSTGLEVRGSGVFWPPASDPDAAIADGSDHHLVWVDLALQPSSGP</sequence>
<dbReference type="EMBL" id="MWIP01000007">
    <property type="protein sequence ID" value="KAF1686371.1"/>
    <property type="molecule type" value="Genomic_DNA"/>
</dbReference>
<gene>
    <name evidence="3" type="ORF">B1992_08630</name>
</gene>
<evidence type="ECO:0000313" key="3">
    <source>
        <dbReference type="EMBL" id="KAF1686371.1"/>
    </source>
</evidence>
<protein>
    <submittedName>
        <fullName evidence="3">Endonuclease</fullName>
    </submittedName>
</protein>
<keyword evidence="3" id="KW-0540">Nuclease</keyword>
<dbReference type="GO" id="GO:0004519">
    <property type="term" value="F:endonuclease activity"/>
    <property type="evidence" value="ECO:0007669"/>
    <property type="project" value="UniProtKB-KW"/>
</dbReference>
<accession>A0A7V8GMC1</accession>
<comment type="caution">
    <text evidence="3">The sequence shown here is derived from an EMBL/GenBank/DDBJ whole genome shotgun (WGS) entry which is preliminary data.</text>
</comment>
<evidence type="ECO:0000256" key="1">
    <source>
        <dbReference type="SAM" id="SignalP"/>
    </source>
</evidence>
<keyword evidence="3" id="KW-0255">Endonuclease</keyword>
<dbReference type="PROSITE" id="PS51257">
    <property type="entry name" value="PROKAR_LIPOPROTEIN"/>
    <property type="match status" value="1"/>
</dbReference>
<keyword evidence="3" id="KW-0378">Hydrolase</keyword>
<keyword evidence="4" id="KW-1185">Reference proteome</keyword>
<dbReference type="Proteomes" id="UP000462066">
    <property type="component" value="Unassembled WGS sequence"/>
</dbReference>
<reference evidence="3 4" key="1">
    <citation type="submission" date="2017-10" db="EMBL/GenBank/DDBJ databases">
        <title>Whole genome sequencing of Pseudoxanthomonas broegbernensis DSM 12573(T).</title>
        <authorList>
            <person name="Kumar S."/>
            <person name="Bansal K."/>
            <person name="Kaur A."/>
            <person name="Patil P."/>
            <person name="Sharma S."/>
            <person name="Patil P.B."/>
        </authorList>
    </citation>
    <scope>NUCLEOTIDE SEQUENCE [LARGE SCALE GENOMIC DNA]</scope>
    <source>
        <strain evidence="3 4">DSM 12573</strain>
    </source>
</reference>
<dbReference type="Pfam" id="PF03372">
    <property type="entry name" value="Exo_endo_phos"/>
    <property type="match status" value="1"/>
</dbReference>